<protein>
    <submittedName>
        <fullName evidence="1">Uncharacterized protein</fullName>
    </submittedName>
</protein>
<dbReference type="AlphaFoldDB" id="A0A2X0SEY2"/>
<reference evidence="1" key="1">
    <citation type="submission" date="2018-05" db="EMBL/GenBank/DDBJ databases">
        <authorList>
            <person name="Lanie J.A."/>
            <person name="Ng W.-L."/>
            <person name="Kazmierczak K.M."/>
            <person name="Andrzejewski T.M."/>
            <person name="Davidsen T.M."/>
            <person name="Wayne K.J."/>
            <person name="Tettelin H."/>
            <person name="Glass J.I."/>
            <person name="Rusch D."/>
            <person name="Podicherti R."/>
            <person name="Tsui H.-C.T."/>
            <person name="Winkler M.E."/>
        </authorList>
    </citation>
    <scope>NUCLEOTIDE SEQUENCE</scope>
    <source>
        <strain evidence="1">KNB</strain>
    </source>
</reference>
<proteinExistence type="predicted"/>
<gene>
    <name evidence="1" type="ORF">NITFAB_1511</name>
</gene>
<name>A0A2X0SEY2_9PROT</name>
<organism evidence="1">
    <name type="scientific">Candidatus Nitrotoga fabula</name>
    <dbReference type="NCBI Taxonomy" id="2182327"/>
    <lineage>
        <taxon>Bacteria</taxon>
        <taxon>Pseudomonadati</taxon>
        <taxon>Pseudomonadota</taxon>
        <taxon>Betaproteobacteria</taxon>
        <taxon>Nitrosomonadales</taxon>
        <taxon>Gallionellaceae</taxon>
        <taxon>Candidatus Nitrotoga</taxon>
    </lineage>
</organism>
<accession>A0A2X0SEY2</accession>
<sequence length="41" mass="4682">MLLRNETMYVPDGVLDLEVRLCLTGQDDLEATGYELLPDRN</sequence>
<dbReference type="EMBL" id="LS423452">
    <property type="protein sequence ID" value="SPS05921.1"/>
    <property type="molecule type" value="Genomic_DNA"/>
</dbReference>
<evidence type="ECO:0000313" key="1">
    <source>
        <dbReference type="EMBL" id="SPS05921.1"/>
    </source>
</evidence>